<evidence type="ECO:0000313" key="1">
    <source>
        <dbReference type="EMBL" id="TCV96840.1"/>
    </source>
</evidence>
<dbReference type="EMBL" id="SMCR01000004">
    <property type="protein sequence ID" value="TCV96840.1"/>
    <property type="molecule type" value="Genomic_DNA"/>
</dbReference>
<reference evidence="1 2" key="1">
    <citation type="submission" date="2019-03" db="EMBL/GenBank/DDBJ databases">
        <title>Genomic Encyclopedia of Type Strains, Phase IV (KMG-IV): sequencing the most valuable type-strain genomes for metagenomic binning, comparative biology and taxonomic classification.</title>
        <authorList>
            <person name="Goeker M."/>
        </authorList>
    </citation>
    <scope>NUCLEOTIDE SEQUENCE [LARGE SCALE GENOMIC DNA]</scope>
    <source>
        <strain evidence="1 2">DSM 19580</strain>
    </source>
</reference>
<evidence type="ECO:0000313" key="2">
    <source>
        <dbReference type="Proteomes" id="UP000295719"/>
    </source>
</evidence>
<protein>
    <submittedName>
        <fullName evidence="1">Uncharacterized protein</fullName>
    </submittedName>
</protein>
<keyword evidence="2" id="KW-1185">Reference proteome</keyword>
<comment type="caution">
    <text evidence="1">The sequence shown here is derived from an EMBL/GenBank/DDBJ whole genome shotgun (WGS) entry which is preliminary data.</text>
</comment>
<gene>
    <name evidence="1" type="ORF">EDC52_104280</name>
</gene>
<accession>A0A4R3YW73</accession>
<dbReference type="Proteomes" id="UP000295719">
    <property type="component" value="Unassembled WGS sequence"/>
</dbReference>
<organism evidence="1 2">
    <name type="scientific">Biostraticola tofi</name>
    <dbReference type="NCBI Taxonomy" id="466109"/>
    <lineage>
        <taxon>Bacteria</taxon>
        <taxon>Pseudomonadati</taxon>
        <taxon>Pseudomonadota</taxon>
        <taxon>Gammaproteobacteria</taxon>
        <taxon>Enterobacterales</taxon>
        <taxon>Bruguierivoracaceae</taxon>
        <taxon>Biostraticola</taxon>
    </lineage>
</organism>
<name>A0A4R3YW73_9GAMM</name>
<sequence length="46" mass="5232">MRSGWQFVGFFAQRPHGQTLSKNKKADRGNCPLVTYAVARSFQESE</sequence>
<proteinExistence type="predicted"/>
<dbReference type="AlphaFoldDB" id="A0A4R3YW73"/>